<protein>
    <submittedName>
        <fullName evidence="2">Tryptophan 2,3-dioxygenase family protein</fullName>
    </submittedName>
</protein>
<reference evidence="2" key="1">
    <citation type="submission" date="2022-08" db="EMBL/GenBank/DDBJ databases">
        <authorList>
            <person name="Somphong A."/>
            <person name="Phongsopitanun W."/>
        </authorList>
    </citation>
    <scope>NUCLEOTIDE SEQUENCE</scope>
    <source>
        <strain evidence="2">LP05-1</strain>
    </source>
</reference>
<dbReference type="Pfam" id="PF03301">
    <property type="entry name" value="Trp_dioxygenase"/>
    <property type="match status" value="2"/>
</dbReference>
<accession>A0ABT2CNN7</accession>
<evidence type="ECO:0000256" key="1">
    <source>
        <dbReference type="SAM" id="MobiDB-lite"/>
    </source>
</evidence>
<organism evidence="2 3">
    <name type="scientific">Streptomyces pyxinae</name>
    <dbReference type="NCBI Taxonomy" id="2970734"/>
    <lineage>
        <taxon>Bacteria</taxon>
        <taxon>Bacillati</taxon>
        <taxon>Actinomycetota</taxon>
        <taxon>Actinomycetes</taxon>
        <taxon>Kitasatosporales</taxon>
        <taxon>Streptomycetaceae</taxon>
        <taxon>Streptomyces</taxon>
    </lineage>
</organism>
<dbReference type="PANTHER" id="PTHR10138:SF0">
    <property type="entry name" value="TRYPTOPHAN 2,3-DIOXYGENASE"/>
    <property type="match status" value="1"/>
</dbReference>
<evidence type="ECO:0000313" key="2">
    <source>
        <dbReference type="EMBL" id="MCS0639055.1"/>
    </source>
</evidence>
<proteinExistence type="predicted"/>
<keyword evidence="3" id="KW-1185">Reference proteome</keyword>
<dbReference type="PANTHER" id="PTHR10138">
    <property type="entry name" value="TRYPTOPHAN 2,3-DIOXYGENASE"/>
    <property type="match status" value="1"/>
</dbReference>
<dbReference type="InterPro" id="IPR004981">
    <property type="entry name" value="Trp_2_3_dOase"/>
</dbReference>
<evidence type="ECO:0000313" key="3">
    <source>
        <dbReference type="Proteomes" id="UP001431313"/>
    </source>
</evidence>
<sequence>MGGPTYTDYLELNTLLSLQTPRSPDSAERAVLLSEQFFIVAHQSCELWLKQIISDLEAAADTLGTRAGPEAVELGAEYLARAAELLVVLYHQLTALEKLPLRHFAAFRPYLGSASGADSAQFRQLDKLLGDERRAGRLYEAFTTALDRAELPAAELCRRGPGAGAYHRVAEALLDVANAYWRWKVGHLALMTRVLGSRPGTGGTSGAPYLASRITLPFPELREARGRLHLETGEPAHGETAQAARPPRPGEPGVPGEAEGPGETEVPGDPA</sequence>
<name>A0ABT2CNN7_9ACTN</name>
<feature type="region of interest" description="Disordered" evidence="1">
    <location>
        <begin position="231"/>
        <end position="271"/>
    </location>
</feature>
<dbReference type="Proteomes" id="UP001431313">
    <property type="component" value="Unassembled WGS sequence"/>
</dbReference>
<feature type="compositionally biased region" description="Low complexity" evidence="1">
    <location>
        <begin position="254"/>
        <end position="271"/>
    </location>
</feature>
<gene>
    <name evidence="2" type="ORF">NX801_26110</name>
</gene>
<dbReference type="EMBL" id="JANUGQ010000030">
    <property type="protein sequence ID" value="MCS0639055.1"/>
    <property type="molecule type" value="Genomic_DNA"/>
</dbReference>
<dbReference type="Gene3D" id="1.20.58.480">
    <property type="match status" value="1"/>
</dbReference>
<comment type="caution">
    <text evidence="2">The sequence shown here is derived from an EMBL/GenBank/DDBJ whole genome shotgun (WGS) entry which is preliminary data.</text>
</comment>
<dbReference type="RefSeq" id="WP_258790368.1">
    <property type="nucleotide sequence ID" value="NZ_JANUGQ010000030.1"/>
</dbReference>
<dbReference type="SUPFAM" id="SSF140959">
    <property type="entry name" value="Indolic compounds 2,3-dioxygenase-like"/>
    <property type="match status" value="1"/>
</dbReference>
<dbReference type="InterPro" id="IPR037217">
    <property type="entry name" value="Trp/Indoleamine_2_3_dOase-like"/>
</dbReference>